<dbReference type="InterPro" id="IPR007019">
    <property type="entry name" value="SURF6"/>
</dbReference>
<dbReference type="Pfam" id="PF15459">
    <property type="entry name" value="RRP14"/>
    <property type="match status" value="1"/>
</dbReference>
<feature type="compositionally biased region" description="Basic and acidic residues" evidence="4">
    <location>
        <begin position="388"/>
        <end position="406"/>
    </location>
</feature>
<keyword evidence="8" id="KW-1185">Reference proteome</keyword>
<feature type="compositionally biased region" description="Basic and acidic residues" evidence="4">
    <location>
        <begin position="57"/>
        <end position="71"/>
    </location>
</feature>
<dbReference type="GO" id="GO:0042274">
    <property type="term" value="P:ribosomal small subunit biogenesis"/>
    <property type="evidence" value="ECO:0007669"/>
    <property type="project" value="TreeGrafter"/>
</dbReference>
<feature type="compositionally biased region" description="Acidic residues" evidence="4">
    <location>
        <begin position="97"/>
        <end position="106"/>
    </location>
</feature>
<feature type="region of interest" description="Disordered" evidence="4">
    <location>
        <begin position="38"/>
        <end position="406"/>
    </location>
</feature>
<dbReference type="GO" id="GO:0003723">
    <property type="term" value="F:RNA binding"/>
    <property type="evidence" value="ECO:0007669"/>
    <property type="project" value="TreeGrafter"/>
</dbReference>
<evidence type="ECO:0000256" key="2">
    <source>
        <dbReference type="ARBA" id="ARBA00005904"/>
    </source>
</evidence>
<sequence length="406" mass="45906">MPTPAATLRTSLERHNDTFESLLKLIPAKYYIVQDQTEEQASKYQKHSKKQKAPKQAIKEATKKAKRDKLDPANQKSIVDLQNEASKSKNKRKAPASDDEDEDADSGSDSGGMEVDVDLGDDAVEGEDAEIVPMPQSGGIESLREKLHARMVQLRRGGRRSDAGWGGTLESGRDELLEERRQQRAAMRERRRKETKEKNRREEELKGKKGKDKEKEKEKRDAREKGHTTKQQLLVPDEGSRPSQQGPQSALTTVAFSTLAGSSSKKGQNLKTTSNPQQALEQLAARKEKLASLPEEKRKAIEEREKWEKAEARMEGVKVHDDEGRLKKAVKRKEKEKGKSKKEWDDRKEQITQAMAAKQKKRSDNIAMRNERKNDKRKGIKTKTKARPGFEGKSFGEGKGKSSKEK</sequence>
<evidence type="ECO:0000256" key="3">
    <source>
        <dbReference type="ARBA" id="ARBA00023242"/>
    </source>
</evidence>
<comment type="similarity">
    <text evidence="2">Belongs to the SURF6 family.</text>
</comment>
<dbReference type="PANTHER" id="PTHR14369:SF0">
    <property type="entry name" value="SURFEIT LOCUS PROTEIN 6"/>
    <property type="match status" value="1"/>
</dbReference>
<dbReference type="InterPro" id="IPR029190">
    <property type="entry name" value="Rrp14/SURF6_C"/>
</dbReference>
<feature type="compositionally biased region" description="Basic residues" evidence="4">
    <location>
        <begin position="44"/>
        <end position="53"/>
    </location>
</feature>
<gene>
    <name evidence="7" type="ORF">H0H81_012493</name>
</gene>
<organism evidence="7 8">
    <name type="scientific">Sphagnurus paluster</name>
    <dbReference type="NCBI Taxonomy" id="117069"/>
    <lineage>
        <taxon>Eukaryota</taxon>
        <taxon>Fungi</taxon>
        <taxon>Dikarya</taxon>
        <taxon>Basidiomycota</taxon>
        <taxon>Agaricomycotina</taxon>
        <taxon>Agaricomycetes</taxon>
        <taxon>Agaricomycetidae</taxon>
        <taxon>Agaricales</taxon>
        <taxon>Tricholomatineae</taxon>
        <taxon>Lyophyllaceae</taxon>
        <taxon>Sphagnurus</taxon>
    </lineage>
</organism>
<comment type="subcellular location">
    <subcellularLocation>
        <location evidence="1">Nucleus</location>
    </subcellularLocation>
</comment>
<feature type="compositionally biased region" description="Basic and acidic residues" evidence="4">
    <location>
        <begin position="284"/>
        <end position="326"/>
    </location>
</feature>
<reference evidence="7" key="2">
    <citation type="submission" date="2021-10" db="EMBL/GenBank/DDBJ databases">
        <title>Phylogenomics reveals ancestral predisposition of the termite-cultivated fungus Termitomyces towards a domesticated lifestyle.</title>
        <authorList>
            <person name="Auxier B."/>
            <person name="Grum-Grzhimaylo A."/>
            <person name="Cardenas M.E."/>
            <person name="Lodge J.D."/>
            <person name="Laessoe T."/>
            <person name="Pedersen O."/>
            <person name="Smith M.E."/>
            <person name="Kuyper T.W."/>
            <person name="Franco-Molano E.A."/>
            <person name="Baroni T.J."/>
            <person name="Aanen D.K."/>
        </authorList>
    </citation>
    <scope>NUCLEOTIDE SEQUENCE</scope>
    <source>
        <strain evidence="7">D49</strain>
    </source>
</reference>
<evidence type="ECO:0000259" key="6">
    <source>
        <dbReference type="Pfam" id="PF15459"/>
    </source>
</evidence>
<evidence type="ECO:0000256" key="4">
    <source>
        <dbReference type="SAM" id="MobiDB-lite"/>
    </source>
</evidence>
<dbReference type="EMBL" id="JABCKI010006185">
    <property type="protein sequence ID" value="KAG5635082.1"/>
    <property type="molecule type" value="Genomic_DNA"/>
</dbReference>
<dbReference type="AlphaFoldDB" id="A0A9P7FUH9"/>
<feature type="compositionally biased region" description="Polar residues" evidence="4">
    <location>
        <begin position="241"/>
        <end position="280"/>
    </location>
</feature>
<evidence type="ECO:0000313" key="8">
    <source>
        <dbReference type="Proteomes" id="UP000717328"/>
    </source>
</evidence>
<protein>
    <recommendedName>
        <fullName evidence="9">SURF6-domain-containing protein</fullName>
    </recommendedName>
</protein>
<feature type="compositionally biased region" description="Basic residues" evidence="4">
    <location>
        <begin position="375"/>
        <end position="386"/>
    </location>
</feature>
<dbReference type="InterPro" id="IPR029188">
    <property type="entry name" value="Rrp14_N"/>
</dbReference>
<comment type="caution">
    <text evidence="7">The sequence shown here is derived from an EMBL/GenBank/DDBJ whole genome shotgun (WGS) entry which is preliminary data.</text>
</comment>
<dbReference type="PANTHER" id="PTHR14369">
    <property type="entry name" value="SURFEIT LOCUS PROTEIN 6"/>
    <property type="match status" value="1"/>
</dbReference>
<name>A0A9P7FUH9_9AGAR</name>
<dbReference type="GO" id="GO:0005730">
    <property type="term" value="C:nucleolus"/>
    <property type="evidence" value="ECO:0007669"/>
    <property type="project" value="TreeGrafter"/>
</dbReference>
<evidence type="ECO:0000313" key="7">
    <source>
        <dbReference type="EMBL" id="KAG5635082.1"/>
    </source>
</evidence>
<dbReference type="Proteomes" id="UP000717328">
    <property type="component" value="Unassembled WGS sequence"/>
</dbReference>
<proteinExistence type="inferred from homology"/>
<dbReference type="GO" id="GO:0042273">
    <property type="term" value="P:ribosomal large subunit biogenesis"/>
    <property type="evidence" value="ECO:0007669"/>
    <property type="project" value="TreeGrafter"/>
</dbReference>
<evidence type="ECO:0000259" key="5">
    <source>
        <dbReference type="Pfam" id="PF04935"/>
    </source>
</evidence>
<accession>A0A9P7FUH9</accession>
<feature type="compositionally biased region" description="Acidic residues" evidence="4">
    <location>
        <begin position="115"/>
        <end position="130"/>
    </location>
</feature>
<feature type="domain" description="Ribosomal RNA-processing protein 14 N-terminal" evidence="6">
    <location>
        <begin position="11"/>
        <end position="73"/>
    </location>
</feature>
<reference evidence="7" key="1">
    <citation type="submission" date="2021-02" db="EMBL/GenBank/DDBJ databases">
        <authorList>
            <person name="Nieuwenhuis M."/>
            <person name="Van De Peppel L.J.J."/>
        </authorList>
    </citation>
    <scope>NUCLEOTIDE SEQUENCE</scope>
    <source>
        <strain evidence="7">D49</strain>
    </source>
</reference>
<evidence type="ECO:0000256" key="1">
    <source>
        <dbReference type="ARBA" id="ARBA00004123"/>
    </source>
</evidence>
<feature type="compositionally biased region" description="Basic and acidic residues" evidence="4">
    <location>
        <begin position="333"/>
        <end position="350"/>
    </location>
</feature>
<feature type="domain" description="Ribosomal RNA-processing protein 14/surfeit locus protein 6 C-terminal" evidence="5">
    <location>
        <begin position="174"/>
        <end position="379"/>
    </location>
</feature>
<dbReference type="GO" id="GO:0003677">
    <property type="term" value="F:DNA binding"/>
    <property type="evidence" value="ECO:0007669"/>
    <property type="project" value="TreeGrafter"/>
</dbReference>
<feature type="compositionally biased region" description="Basic and acidic residues" evidence="4">
    <location>
        <begin position="171"/>
        <end position="227"/>
    </location>
</feature>
<dbReference type="OrthoDB" id="444809at2759"/>
<keyword evidence="3" id="KW-0539">Nucleus</keyword>
<dbReference type="Pfam" id="PF04935">
    <property type="entry name" value="SURF6"/>
    <property type="match status" value="1"/>
</dbReference>
<evidence type="ECO:0008006" key="9">
    <source>
        <dbReference type="Google" id="ProtNLM"/>
    </source>
</evidence>